<accession>A0A8B6HMV9</accession>
<sequence>MPSRSCYIWNSLYADDELQCHFQATASQHITITCPNNTRGMFVRFKRRDTEVFVICEVEVYGDPVNRLIKAGMVRTAYACGCIGYGYRHVGPVIGTSVANSDFHCTIICLTNTVCSAAEYDKNTHVCTLKGECMDGSQSSLFPDNNKDVFFIQHVQ</sequence>
<dbReference type="OrthoDB" id="6038907at2759"/>
<comment type="caution">
    <text evidence="2">The sequence shown here is derived from an EMBL/GenBank/DDBJ whole genome shotgun (WGS) entry which is preliminary data.</text>
</comment>
<name>A0A8B6HMV9_MYTGA</name>
<dbReference type="EMBL" id="UYJE01010247">
    <property type="protein sequence ID" value="VDI81256.1"/>
    <property type="molecule type" value="Genomic_DNA"/>
</dbReference>
<keyword evidence="3" id="KW-1185">Reference proteome</keyword>
<dbReference type="SUPFAM" id="SSF57414">
    <property type="entry name" value="Hairpin loop containing domain-like"/>
    <property type="match status" value="1"/>
</dbReference>
<reference evidence="2" key="1">
    <citation type="submission" date="2018-11" db="EMBL/GenBank/DDBJ databases">
        <authorList>
            <person name="Alioto T."/>
            <person name="Alioto T."/>
        </authorList>
    </citation>
    <scope>NUCLEOTIDE SEQUENCE</scope>
</reference>
<evidence type="ECO:0000313" key="2">
    <source>
        <dbReference type="EMBL" id="VDI81256.1"/>
    </source>
</evidence>
<feature type="domain" description="Apple" evidence="1">
    <location>
        <begin position="87"/>
        <end position="148"/>
    </location>
</feature>
<dbReference type="InterPro" id="IPR003609">
    <property type="entry name" value="Pan_app"/>
</dbReference>
<protein>
    <recommendedName>
        <fullName evidence="1">Apple domain-containing protein</fullName>
    </recommendedName>
</protein>
<evidence type="ECO:0000313" key="3">
    <source>
        <dbReference type="Proteomes" id="UP000596742"/>
    </source>
</evidence>
<dbReference type="Gene3D" id="2.60.120.260">
    <property type="entry name" value="Galactose-binding domain-like"/>
    <property type="match status" value="1"/>
</dbReference>
<gene>
    <name evidence="2" type="ORF">MGAL_10B075883</name>
</gene>
<dbReference type="Proteomes" id="UP000596742">
    <property type="component" value="Unassembled WGS sequence"/>
</dbReference>
<dbReference type="Pfam" id="PF00024">
    <property type="entry name" value="PAN_1"/>
    <property type="match status" value="1"/>
</dbReference>
<dbReference type="AlphaFoldDB" id="A0A8B6HMV9"/>
<evidence type="ECO:0000259" key="1">
    <source>
        <dbReference type="Pfam" id="PF00024"/>
    </source>
</evidence>
<organism evidence="2 3">
    <name type="scientific">Mytilus galloprovincialis</name>
    <name type="common">Mediterranean mussel</name>
    <dbReference type="NCBI Taxonomy" id="29158"/>
    <lineage>
        <taxon>Eukaryota</taxon>
        <taxon>Metazoa</taxon>
        <taxon>Spiralia</taxon>
        <taxon>Lophotrochozoa</taxon>
        <taxon>Mollusca</taxon>
        <taxon>Bivalvia</taxon>
        <taxon>Autobranchia</taxon>
        <taxon>Pteriomorphia</taxon>
        <taxon>Mytilida</taxon>
        <taxon>Mytiloidea</taxon>
        <taxon>Mytilidae</taxon>
        <taxon>Mytilinae</taxon>
        <taxon>Mytilus</taxon>
    </lineage>
</organism>
<proteinExistence type="predicted"/>